<dbReference type="Gene3D" id="3.15.10.50">
    <property type="match status" value="1"/>
</dbReference>
<sequence length="265" mass="29597">SLVNLLSKKMKSLLILMTAGTLVACEVISLNNEVDEMLEVVKRELKVSNESQVILPDIALAYEKKILFFNFKLELRGTNGSVKNLTTVRRKDNITIISSDDSLLVRLNFGFNDLLIKYNYTAEFMWLKIGGVFNVNLSEQSVAIELGINVTEDRCSGVIDVKSVTFTLYQGITASVSGFGYLNSLMSTIVTHGLLDISESVKKSIEDILTLKLQDNIRTFNMCGSEAKEKIYKFLSTNVTNLYAPEFINLILNQNNNNERGGETP</sequence>
<dbReference type="InterPro" id="IPR038602">
    <property type="entry name" value="Mite_allergen_7_sf"/>
</dbReference>
<proteinExistence type="predicted"/>
<accession>A0A1B6CSA9</accession>
<evidence type="ECO:0008006" key="3">
    <source>
        <dbReference type="Google" id="ProtNLM"/>
    </source>
</evidence>
<protein>
    <recommendedName>
        <fullName evidence="3">Lipid-binding serum glycoprotein N-terminal domain-containing protein</fullName>
    </recommendedName>
</protein>
<evidence type="ECO:0000313" key="2">
    <source>
        <dbReference type="EMBL" id="JAS16342.1"/>
    </source>
</evidence>
<name>A0A1B6CSA9_9HEMI</name>
<dbReference type="Pfam" id="PF16984">
    <property type="entry name" value="Grp7_allergen"/>
    <property type="match status" value="1"/>
</dbReference>
<evidence type="ECO:0000256" key="1">
    <source>
        <dbReference type="SAM" id="SignalP"/>
    </source>
</evidence>
<dbReference type="InterPro" id="IPR020234">
    <property type="entry name" value="Mite_allergen_group-7"/>
</dbReference>
<reference evidence="2" key="1">
    <citation type="submission" date="2015-12" db="EMBL/GenBank/DDBJ databases">
        <title>De novo transcriptome assembly of four potential Pierce s Disease insect vectors from Arizona vineyards.</title>
        <authorList>
            <person name="Tassone E.E."/>
        </authorList>
    </citation>
    <scope>NUCLEOTIDE SEQUENCE</scope>
</reference>
<keyword evidence="1" id="KW-0732">Signal</keyword>
<feature type="non-terminal residue" evidence="2">
    <location>
        <position position="1"/>
    </location>
</feature>
<feature type="chain" id="PRO_5008580642" description="Lipid-binding serum glycoprotein N-terminal domain-containing protein" evidence="1">
    <location>
        <begin position="26"/>
        <end position="265"/>
    </location>
</feature>
<feature type="signal peptide" evidence="1">
    <location>
        <begin position="1"/>
        <end position="25"/>
    </location>
</feature>
<dbReference type="AlphaFoldDB" id="A0A1B6CSA9"/>
<organism evidence="2">
    <name type="scientific">Clastoptera arizonana</name>
    <name type="common">Arizona spittle bug</name>
    <dbReference type="NCBI Taxonomy" id="38151"/>
    <lineage>
        <taxon>Eukaryota</taxon>
        <taxon>Metazoa</taxon>
        <taxon>Ecdysozoa</taxon>
        <taxon>Arthropoda</taxon>
        <taxon>Hexapoda</taxon>
        <taxon>Insecta</taxon>
        <taxon>Pterygota</taxon>
        <taxon>Neoptera</taxon>
        <taxon>Paraneoptera</taxon>
        <taxon>Hemiptera</taxon>
        <taxon>Auchenorrhyncha</taxon>
        <taxon>Cercopoidea</taxon>
        <taxon>Clastopteridae</taxon>
        <taxon>Clastoptera</taxon>
    </lineage>
</organism>
<dbReference type="EMBL" id="GEDC01020956">
    <property type="protein sequence ID" value="JAS16342.1"/>
    <property type="molecule type" value="Transcribed_RNA"/>
</dbReference>
<gene>
    <name evidence="2" type="ORF">g.7730</name>
</gene>